<protein>
    <submittedName>
        <fullName evidence="2">Uncharacterized membrane protein YvlD (DUF360 family)</fullName>
    </submittedName>
</protein>
<feature type="transmembrane region" description="Helical" evidence="1">
    <location>
        <begin position="12"/>
        <end position="34"/>
    </location>
</feature>
<feature type="transmembrane region" description="Helical" evidence="1">
    <location>
        <begin position="65"/>
        <end position="91"/>
    </location>
</feature>
<keyword evidence="1" id="KW-0812">Transmembrane</keyword>
<dbReference type="EMBL" id="JAUSQZ010000001">
    <property type="protein sequence ID" value="MDP9828858.1"/>
    <property type="molecule type" value="Genomic_DNA"/>
</dbReference>
<dbReference type="InterPro" id="IPR017850">
    <property type="entry name" value="Alkaline_phosphatase_core_sf"/>
</dbReference>
<dbReference type="RefSeq" id="WP_307246473.1">
    <property type="nucleotide sequence ID" value="NZ_JAUSQZ010000001.1"/>
</dbReference>
<keyword evidence="3" id="KW-1185">Reference proteome</keyword>
<keyword evidence="1" id="KW-1133">Transmembrane helix</keyword>
<feature type="transmembrane region" description="Helical" evidence="1">
    <location>
        <begin position="40"/>
        <end position="58"/>
    </location>
</feature>
<evidence type="ECO:0000256" key="1">
    <source>
        <dbReference type="SAM" id="Phobius"/>
    </source>
</evidence>
<dbReference type="Gene3D" id="3.40.720.10">
    <property type="entry name" value="Alkaline Phosphatase, subunit A"/>
    <property type="match status" value="1"/>
</dbReference>
<organism evidence="2 3">
    <name type="scientific">Kineosporia succinea</name>
    <dbReference type="NCBI Taxonomy" id="84632"/>
    <lineage>
        <taxon>Bacteria</taxon>
        <taxon>Bacillati</taxon>
        <taxon>Actinomycetota</taxon>
        <taxon>Actinomycetes</taxon>
        <taxon>Kineosporiales</taxon>
        <taxon>Kineosporiaceae</taxon>
        <taxon>Kineosporia</taxon>
    </lineage>
</organism>
<comment type="caution">
    <text evidence="2">The sequence shown here is derived from an EMBL/GenBank/DDBJ whole genome shotgun (WGS) entry which is preliminary data.</text>
</comment>
<dbReference type="Proteomes" id="UP001235712">
    <property type="component" value="Unassembled WGS sequence"/>
</dbReference>
<dbReference type="Pfam" id="PF01663">
    <property type="entry name" value="Phosphodiest"/>
    <property type="match status" value="1"/>
</dbReference>
<evidence type="ECO:0000313" key="3">
    <source>
        <dbReference type="Proteomes" id="UP001235712"/>
    </source>
</evidence>
<gene>
    <name evidence="2" type="ORF">J2S57_004607</name>
</gene>
<dbReference type="InterPro" id="IPR002591">
    <property type="entry name" value="Phosphodiest/P_Trfase"/>
</dbReference>
<dbReference type="SUPFAM" id="SSF53649">
    <property type="entry name" value="Alkaline phosphatase-like"/>
    <property type="match status" value="1"/>
</dbReference>
<accession>A0ABT9P838</accession>
<reference evidence="2 3" key="1">
    <citation type="submission" date="2023-07" db="EMBL/GenBank/DDBJ databases">
        <title>Sequencing the genomes of 1000 actinobacteria strains.</title>
        <authorList>
            <person name="Klenk H.-P."/>
        </authorList>
    </citation>
    <scope>NUCLEOTIDE SEQUENCE [LARGE SCALE GENOMIC DNA]</scope>
    <source>
        <strain evidence="2 3">DSM 44388</strain>
    </source>
</reference>
<keyword evidence="1" id="KW-0472">Membrane</keyword>
<evidence type="ECO:0000313" key="2">
    <source>
        <dbReference type="EMBL" id="MDP9828858.1"/>
    </source>
</evidence>
<name>A0ABT9P838_9ACTN</name>
<sequence length="695" mass="74634">MPRGLNISSRDLRDALFGLVPTAAALLVSSWILADLEIAHWWWAVAVAAVTAVIDAVVRPALRLIAGLAGAITALVLGLSAQLALITLALLLVPGVVFTGPQAVAQTLLLAALLAAATRWLVGVNDSSYLVADLIRRGEARRRRRGHEKPGDQPAGVVFVQIDGLPYPLLQNGIVSGVLPTLSRWVRSGSHEMTPWWARVPSTTPASQAALLHGSNDGIPAFRWYEKESGRLRVANRPADAAVIEARLSDGRGLLADGGVSVSNMFSGDAPTALMVMSRAARRGDLGPGSSYIRFFFSPFVFARALVLMLAEIVKELYQGRQQRVRGIEPRIRRRGSYIALRGLTNVVLRDLNVALVAEHMMAGAPSIYVDFVDYDEIAHHAGVSRSESMDALVGLDLVLHTLERVAAAAPRDYRFVVLSDHGQAQGSTFRQLTGTTLEEAVRAHCDASVGGTVEETGDVEGWGPLNALLGDVLAARPRARWGRKRSEAGVLVGPQRLSGDESEPPELVVVGSGNLGLVWFPQMPGRVTVERFTEVHPGLIPGLVTEPGIGFVVADSVRGPLVIGPSGVRVLLEDVVEGTDPLAPFGPRACADLLRVAQMRGAPDLYVHSTLHPRTGEVHAFEELVGSHGGLGGWQNQAVLVHPTAWPLDDDLLDRSVPGEELLYGADQVHRQLVRWMERCGARKASVPESARSE</sequence>
<proteinExistence type="predicted"/>